<organism evidence="1 2">
    <name type="scientific">Sousa chinensis</name>
    <name type="common">Indo-pacific humpbacked dolphin</name>
    <name type="synonym">Steno chinensis</name>
    <dbReference type="NCBI Taxonomy" id="103600"/>
    <lineage>
        <taxon>Eukaryota</taxon>
        <taxon>Metazoa</taxon>
        <taxon>Chordata</taxon>
        <taxon>Craniata</taxon>
        <taxon>Vertebrata</taxon>
        <taxon>Euteleostomi</taxon>
        <taxon>Mammalia</taxon>
        <taxon>Eutheria</taxon>
        <taxon>Laurasiatheria</taxon>
        <taxon>Artiodactyla</taxon>
        <taxon>Whippomorpha</taxon>
        <taxon>Cetacea</taxon>
        <taxon>Odontoceti</taxon>
        <taxon>Delphinidae</taxon>
        <taxon>Sousa</taxon>
    </lineage>
</organism>
<evidence type="ECO:0000313" key="2">
    <source>
        <dbReference type="Proteomes" id="UP000295264"/>
    </source>
</evidence>
<proteinExistence type="predicted"/>
<dbReference type="Proteomes" id="UP000295264">
    <property type="component" value="Unassembled WGS sequence"/>
</dbReference>
<reference evidence="1 2" key="1">
    <citation type="journal article" date="2018" name="Genomics">
        <title>Molecular footprints of inshore aquatic adaptation in Indo-Pacific humpback dolphin (Sousa chinensis).</title>
        <authorList>
            <person name="Ming Y."/>
            <person name="Jian J."/>
            <person name="Yu F."/>
            <person name="Yu X."/>
            <person name="Wang J."/>
            <person name="Liu W."/>
        </authorList>
    </citation>
    <scope>NUCLEOTIDE SEQUENCE [LARGE SCALE GENOMIC DNA]</scope>
    <source>
        <strain evidence="1">MY-2018</strain>
        <tissue evidence="1">Skin</tissue>
    </source>
</reference>
<gene>
    <name evidence="1" type="ORF">DBR06_SOUSAS1310064</name>
</gene>
<name>A0A484GYD9_SOUCH</name>
<protein>
    <submittedName>
        <fullName evidence="1">Uncharacterized protein</fullName>
    </submittedName>
</protein>
<comment type="caution">
    <text evidence="1">The sequence shown here is derived from an EMBL/GenBank/DDBJ whole genome shotgun (WGS) entry which is preliminary data.</text>
</comment>
<dbReference type="EMBL" id="QWLN02002294">
    <property type="protein sequence ID" value="TEA40762.1"/>
    <property type="molecule type" value="Genomic_DNA"/>
</dbReference>
<evidence type="ECO:0000313" key="1">
    <source>
        <dbReference type="EMBL" id="TEA40762.1"/>
    </source>
</evidence>
<accession>A0A484GYD9</accession>
<sequence>MLKRNSFTPVFEKYFQ</sequence>
<dbReference type="AlphaFoldDB" id="A0A484GYD9"/>
<keyword evidence="2" id="KW-1185">Reference proteome</keyword>